<evidence type="ECO:0000313" key="4">
    <source>
        <dbReference type="Proteomes" id="UP000095751"/>
    </source>
</evidence>
<dbReference type="Pfam" id="PF00144">
    <property type="entry name" value="Beta-lactamase"/>
    <property type="match status" value="1"/>
</dbReference>
<organism evidence="3 4">
    <name type="scientific">Fragilariopsis cylindrus CCMP1102</name>
    <dbReference type="NCBI Taxonomy" id="635003"/>
    <lineage>
        <taxon>Eukaryota</taxon>
        <taxon>Sar</taxon>
        <taxon>Stramenopiles</taxon>
        <taxon>Ochrophyta</taxon>
        <taxon>Bacillariophyta</taxon>
        <taxon>Bacillariophyceae</taxon>
        <taxon>Bacillariophycidae</taxon>
        <taxon>Bacillariales</taxon>
        <taxon>Bacillariaceae</taxon>
        <taxon>Fragilariopsis</taxon>
    </lineage>
</organism>
<name>A0A1E7FXT9_9STRA</name>
<evidence type="ECO:0000313" key="3">
    <source>
        <dbReference type="EMBL" id="OEU22968.1"/>
    </source>
</evidence>
<evidence type="ECO:0000256" key="1">
    <source>
        <dbReference type="SAM" id="SignalP"/>
    </source>
</evidence>
<keyword evidence="4" id="KW-1185">Reference proteome</keyword>
<dbReference type="Proteomes" id="UP000095751">
    <property type="component" value="Unassembled WGS sequence"/>
</dbReference>
<dbReference type="InterPro" id="IPR001466">
    <property type="entry name" value="Beta-lactam-related"/>
</dbReference>
<dbReference type="OrthoDB" id="48153at2759"/>
<dbReference type="PANTHER" id="PTHR43283">
    <property type="entry name" value="BETA-LACTAMASE-RELATED"/>
    <property type="match status" value="1"/>
</dbReference>
<gene>
    <name evidence="3" type="ORF">FRACYDRAFT_233130</name>
</gene>
<evidence type="ECO:0000259" key="2">
    <source>
        <dbReference type="Pfam" id="PF00144"/>
    </source>
</evidence>
<feature type="chain" id="PRO_5009193642" evidence="1">
    <location>
        <begin position="19"/>
        <end position="424"/>
    </location>
</feature>
<feature type="domain" description="Beta-lactamase-related" evidence="2">
    <location>
        <begin position="56"/>
        <end position="323"/>
    </location>
</feature>
<protein>
    <submittedName>
        <fullName evidence="3">Beta-lactamase/transpeptidase-like protein</fullName>
    </submittedName>
</protein>
<dbReference type="PANTHER" id="PTHR43283:SF7">
    <property type="entry name" value="BETA-LACTAMASE-RELATED DOMAIN-CONTAINING PROTEIN"/>
    <property type="match status" value="1"/>
</dbReference>
<sequence length="424" mass="46424">MIMLRTALLTSLMILAAASTTVDLSTDLEVANTNNPGADLLSEVLESFPEIRTGLVLEHGRIVAEYVRDDVDPNKPWDAWSVTKSWMSLIIGKMAESNLLSLDETLFEIWPDESIWTNVTGINVDFRKNVTIESLLTMSSGLINDDDNEGNVVDGGDAGGRNLAHALSFPPEIGKKGEFVYLGVLNILSYVVKERSGLSPREYAAQTIFPSLGMNDADVEWWQNEDGMETAFHGLFLTSRQMAKFGQLYLQEGMSGPDERLISAEWVSNSSYPQVDLVIEGAPGSYGYLFWSVDGSWIEKPNTGGFYCALGVGGQDICIHPELDRVAIQQREWKQDLGGNLFVASVAFDRDVNFNAIPDTSMSPSQQVVLTFEPSPSPFHSPTIFTPEVVASQAPSTVTSASGIQSTSLTLTVAYFASAWAFFQ</sequence>
<proteinExistence type="predicted"/>
<reference evidence="3 4" key="1">
    <citation type="submission" date="2016-09" db="EMBL/GenBank/DDBJ databases">
        <title>Extensive genetic diversity and differential bi-allelic expression allows diatom success in the polar Southern Ocean.</title>
        <authorList>
            <consortium name="DOE Joint Genome Institute"/>
            <person name="Mock T."/>
            <person name="Otillar R.P."/>
            <person name="Strauss J."/>
            <person name="Dupont C."/>
            <person name="Frickenhaus S."/>
            <person name="Maumus F."/>
            <person name="Mcmullan M."/>
            <person name="Sanges R."/>
            <person name="Schmutz J."/>
            <person name="Toseland A."/>
            <person name="Valas R."/>
            <person name="Veluchamy A."/>
            <person name="Ward B.J."/>
            <person name="Allen A."/>
            <person name="Barry K."/>
            <person name="Falciatore A."/>
            <person name="Ferrante M."/>
            <person name="Fortunato A.E."/>
            <person name="Gloeckner G."/>
            <person name="Gruber A."/>
            <person name="Hipkin R."/>
            <person name="Janech M."/>
            <person name="Kroth P."/>
            <person name="Leese F."/>
            <person name="Lindquist E."/>
            <person name="Lyon B.R."/>
            <person name="Martin J."/>
            <person name="Mayer C."/>
            <person name="Parker M."/>
            <person name="Quesneville H."/>
            <person name="Raymond J."/>
            <person name="Uhlig C."/>
            <person name="Valentin K.U."/>
            <person name="Worden A.Z."/>
            <person name="Armbrust E.V."/>
            <person name="Bowler C."/>
            <person name="Green B."/>
            <person name="Moulton V."/>
            <person name="Van Oosterhout C."/>
            <person name="Grigoriev I."/>
        </authorList>
    </citation>
    <scope>NUCLEOTIDE SEQUENCE [LARGE SCALE GENOMIC DNA]</scope>
    <source>
        <strain evidence="3 4">CCMP1102</strain>
    </source>
</reference>
<dbReference type="KEGG" id="fcy:FRACYDRAFT_233130"/>
<dbReference type="SUPFAM" id="SSF56601">
    <property type="entry name" value="beta-lactamase/transpeptidase-like"/>
    <property type="match status" value="1"/>
</dbReference>
<keyword evidence="1" id="KW-0732">Signal</keyword>
<feature type="signal peptide" evidence="1">
    <location>
        <begin position="1"/>
        <end position="18"/>
    </location>
</feature>
<accession>A0A1E7FXT9</accession>
<dbReference type="Gene3D" id="3.40.710.10">
    <property type="entry name" value="DD-peptidase/beta-lactamase superfamily"/>
    <property type="match status" value="1"/>
</dbReference>
<dbReference type="InParanoid" id="A0A1E7FXT9"/>
<dbReference type="AlphaFoldDB" id="A0A1E7FXT9"/>
<dbReference type="InterPro" id="IPR050789">
    <property type="entry name" value="Diverse_Enzym_Activities"/>
</dbReference>
<dbReference type="EMBL" id="KV784353">
    <property type="protein sequence ID" value="OEU22968.1"/>
    <property type="molecule type" value="Genomic_DNA"/>
</dbReference>
<dbReference type="InterPro" id="IPR012338">
    <property type="entry name" value="Beta-lactam/transpept-like"/>
</dbReference>